<sequence length="122" mass="13162">MMFSPRDALSLALDVAREGMELGEMPIGAVVFDDDRVLGRAYTQERALGRRVVHADLQAILQADEALGFTRASGELTLAVNLEPCLMCMGAAITLGVSRVWFAEYATGTGPAGMRDWARSLT</sequence>
<organism evidence="2 3">
    <name type="scientific">Rhodococcus erythropolis</name>
    <name type="common">Arthrobacter picolinophilus</name>
    <dbReference type="NCBI Taxonomy" id="1833"/>
    <lineage>
        <taxon>Bacteria</taxon>
        <taxon>Bacillati</taxon>
        <taxon>Actinomycetota</taxon>
        <taxon>Actinomycetes</taxon>
        <taxon>Mycobacteriales</taxon>
        <taxon>Nocardiaceae</taxon>
        <taxon>Rhodococcus</taxon>
        <taxon>Rhodococcus erythropolis group</taxon>
    </lineage>
</organism>
<dbReference type="PROSITE" id="PS51747">
    <property type="entry name" value="CYT_DCMP_DEAMINASES_2"/>
    <property type="match status" value="1"/>
</dbReference>
<dbReference type="Proteomes" id="UP000627573">
    <property type="component" value="Unassembled WGS sequence"/>
</dbReference>
<keyword evidence="3" id="KW-1185">Reference proteome</keyword>
<dbReference type="GO" id="GO:0002100">
    <property type="term" value="P:tRNA wobble adenosine to inosine editing"/>
    <property type="evidence" value="ECO:0007669"/>
    <property type="project" value="TreeGrafter"/>
</dbReference>
<protein>
    <submittedName>
        <fullName evidence="2">Nucleoside deaminase</fullName>
    </submittedName>
</protein>
<dbReference type="InterPro" id="IPR002125">
    <property type="entry name" value="CMP_dCMP_dom"/>
</dbReference>
<dbReference type="PANTHER" id="PTHR11079:SF202">
    <property type="entry name" value="TRNA-SPECIFIC ADENOSINE DEAMINASE"/>
    <property type="match status" value="1"/>
</dbReference>
<evidence type="ECO:0000313" key="2">
    <source>
        <dbReference type="EMBL" id="MBH5142356.1"/>
    </source>
</evidence>
<dbReference type="CDD" id="cd01285">
    <property type="entry name" value="nucleoside_deaminase"/>
    <property type="match status" value="1"/>
</dbReference>
<proteinExistence type="predicted"/>
<dbReference type="PANTHER" id="PTHR11079">
    <property type="entry name" value="CYTOSINE DEAMINASE FAMILY MEMBER"/>
    <property type="match status" value="1"/>
</dbReference>
<dbReference type="GO" id="GO:0052717">
    <property type="term" value="F:tRNA-specific adenosine-34 deaminase activity"/>
    <property type="evidence" value="ECO:0007669"/>
    <property type="project" value="TreeGrafter"/>
</dbReference>
<accession>A0A8I0ZMQ3</accession>
<comment type="caution">
    <text evidence="2">The sequence shown here is derived from an EMBL/GenBank/DDBJ whole genome shotgun (WGS) entry which is preliminary data.</text>
</comment>
<name>A0A8I0ZMQ3_RHOER</name>
<dbReference type="InterPro" id="IPR016193">
    <property type="entry name" value="Cytidine_deaminase-like"/>
</dbReference>
<dbReference type="EMBL" id="JAECSB010000028">
    <property type="protein sequence ID" value="MBH5142356.1"/>
    <property type="molecule type" value="Genomic_DNA"/>
</dbReference>
<gene>
    <name evidence="2" type="ORF">I3517_06975</name>
</gene>
<evidence type="ECO:0000259" key="1">
    <source>
        <dbReference type="PROSITE" id="PS51747"/>
    </source>
</evidence>
<feature type="domain" description="CMP/dCMP-type deaminase" evidence="1">
    <location>
        <begin position="3"/>
        <end position="122"/>
    </location>
</feature>
<evidence type="ECO:0000313" key="3">
    <source>
        <dbReference type="Proteomes" id="UP000627573"/>
    </source>
</evidence>
<dbReference type="AlphaFoldDB" id="A0A8I0ZMQ3"/>
<dbReference type="Pfam" id="PF00383">
    <property type="entry name" value="dCMP_cyt_deam_1"/>
    <property type="match status" value="1"/>
</dbReference>
<reference evidence="2 3" key="1">
    <citation type="submission" date="2020-12" db="EMBL/GenBank/DDBJ databases">
        <title>Draft genome sequence of furan degrading bacterial strain FUR100.</title>
        <authorList>
            <person name="Woiski C."/>
        </authorList>
    </citation>
    <scope>NUCLEOTIDE SEQUENCE [LARGE SCALE GENOMIC DNA]</scope>
    <source>
        <strain evidence="2 3">FUR100</strain>
    </source>
</reference>
<dbReference type="SUPFAM" id="SSF53927">
    <property type="entry name" value="Cytidine deaminase-like"/>
    <property type="match status" value="1"/>
</dbReference>
<dbReference type="Gene3D" id="3.40.140.10">
    <property type="entry name" value="Cytidine Deaminase, domain 2"/>
    <property type="match status" value="1"/>
</dbReference>